<sequence>MPTVVKISMYIEGMTSFRAQSNDFDVDLYFQQEWIDTRLAHNGTKRILIKDKENFNKIWHPDIYFANARTASFHEVTMPNFLAWLYPNGTLFYDCRISLTVICTLNLARYPLDSQSCSLRILSYAYDVDQLILQWKEENAIDVNIEIRMPDMVLRKLEPRTRNDTYATGIWSCAMVVFKIDRELMHHIIQTYIPSGLIVTISFFSFWLDVDSVPGRVSLSITTILTVATQNSAAKMALPQASDLKAIDVWMGVCLCFVFGTMIEFTIVNFCVRRKPRERTKRYTPQLGLGEQVQRLIYANQLFSNFKKAFWPISLISKLTTYESPIHQQNAQCRTVFFEDPPFNTTAATITDEEKDENKNTPSSTTTETNGLFRRIGNGIHNPIEHQPSLLNGCEEWKRGLRLSRTKKKAEER</sequence>
<evidence type="ECO:0000313" key="1">
    <source>
        <dbReference type="Proteomes" id="UP000887580"/>
    </source>
</evidence>
<name>A0AC35EY38_9BILA</name>
<proteinExistence type="predicted"/>
<dbReference type="Proteomes" id="UP000887580">
    <property type="component" value="Unplaced"/>
</dbReference>
<dbReference type="WBParaSite" id="PS1159_v2.g11909.t1">
    <property type="protein sequence ID" value="PS1159_v2.g11909.t1"/>
    <property type="gene ID" value="PS1159_v2.g11909"/>
</dbReference>
<accession>A0AC35EY38</accession>
<evidence type="ECO:0000313" key="2">
    <source>
        <dbReference type="WBParaSite" id="PS1159_v2.g11909.t1"/>
    </source>
</evidence>
<organism evidence="1 2">
    <name type="scientific">Panagrolaimus sp. PS1159</name>
    <dbReference type="NCBI Taxonomy" id="55785"/>
    <lineage>
        <taxon>Eukaryota</taxon>
        <taxon>Metazoa</taxon>
        <taxon>Ecdysozoa</taxon>
        <taxon>Nematoda</taxon>
        <taxon>Chromadorea</taxon>
        <taxon>Rhabditida</taxon>
        <taxon>Tylenchina</taxon>
        <taxon>Panagrolaimomorpha</taxon>
        <taxon>Panagrolaimoidea</taxon>
        <taxon>Panagrolaimidae</taxon>
        <taxon>Panagrolaimus</taxon>
    </lineage>
</organism>
<reference evidence="2" key="1">
    <citation type="submission" date="2022-11" db="UniProtKB">
        <authorList>
            <consortium name="WormBaseParasite"/>
        </authorList>
    </citation>
    <scope>IDENTIFICATION</scope>
</reference>
<protein>
    <submittedName>
        <fullName evidence="2">Uncharacterized protein</fullName>
    </submittedName>
</protein>